<evidence type="ECO:0000313" key="7">
    <source>
        <dbReference type="EMBL" id="KUO40259.1"/>
    </source>
</evidence>
<dbReference type="Pfam" id="PF13607">
    <property type="entry name" value="Succ_CoA_lig"/>
    <property type="match status" value="1"/>
</dbReference>
<gene>
    <name evidence="7" type="ORF">APZ16_04630</name>
</gene>
<dbReference type="PANTHER" id="PTHR43334:SF2">
    <property type="entry name" value="ACETATE--COA LIGASE [ADP-FORMING]"/>
    <property type="match status" value="1"/>
</dbReference>
<dbReference type="STRING" id="1776334.APZ16_04630"/>
<dbReference type="InterPro" id="IPR036291">
    <property type="entry name" value="NAD(P)-bd_dom_sf"/>
</dbReference>
<dbReference type="Proteomes" id="UP000074294">
    <property type="component" value="Unassembled WGS sequence"/>
</dbReference>
<proteinExistence type="predicted"/>
<dbReference type="EMBL" id="LQMQ01000045">
    <property type="protein sequence ID" value="KUO40259.1"/>
    <property type="molecule type" value="Genomic_DNA"/>
</dbReference>
<dbReference type="InterPro" id="IPR003781">
    <property type="entry name" value="CoA-bd"/>
</dbReference>
<dbReference type="Pfam" id="PF19045">
    <property type="entry name" value="Ligase_CoA_2"/>
    <property type="match status" value="1"/>
</dbReference>
<dbReference type="SUPFAM" id="SSF51735">
    <property type="entry name" value="NAD(P)-binding Rossmann-fold domains"/>
    <property type="match status" value="1"/>
</dbReference>
<dbReference type="InterPro" id="IPR051538">
    <property type="entry name" value="Acyl-CoA_Synth/Transferase"/>
</dbReference>
<keyword evidence="4" id="KW-0547">Nucleotide-binding</keyword>
<evidence type="ECO:0000256" key="3">
    <source>
        <dbReference type="ARBA" id="ARBA00022598"/>
    </source>
</evidence>
<sequence length="450" mass="48481">MFSQFFEPESVAIIGASKKPLKVGHELLKNIIDGNFPGKIYPINPAADEILGLKCYPSILDVKEPVDLAVVVVPAQAVPEAIKQCGEKGTKAVVVISAGFSEIGNKTLEEEVVRIARQYGVRIIGPNCTGIINTHRNLYATMESRAGRGDIAFVTQSGALGGAVLAWAIEKGIGLSKFASYGNACDVDESDLLNYLADDPQTKVITLYIEGVKNGRKFFEAAKNVTRKKPLIAIKGGLSKAGARSVASHTGSLAGNEAIYRTVFKQSGIIEADGIEEMFDMARALAYLEPMKGDKVAILTNSGGPAVLATDALERLGLKVPEPPEKIVRALDFLPPVCSRKNPIDLTAEGSPEAYVKAFRALFSEEYYDAGLIIDVPIAWDARGATEAAKLLTEAIREVGKPTVVCWMSGHLVRDAVAVFEENKIPNYETPKRAAKALWALYSFKRVTSP</sequence>
<dbReference type="SMART" id="SM00881">
    <property type="entry name" value="CoA_binding"/>
    <property type="match status" value="1"/>
</dbReference>
<organism evidence="7 8">
    <name type="scientific">Hadarchaeum yellowstonense</name>
    <dbReference type="NCBI Taxonomy" id="1776334"/>
    <lineage>
        <taxon>Archaea</taxon>
        <taxon>Methanobacteriati</taxon>
        <taxon>Candidatus Hadarchaeota</taxon>
        <taxon>Candidatus Hadarchaeia</taxon>
        <taxon>Candidatus Hadarchaeales</taxon>
        <taxon>Candidatus Hadarchaeaceae</taxon>
        <taxon>Candidatus Hadarchaeum</taxon>
    </lineage>
</organism>
<protein>
    <recommendedName>
        <fullName evidence="2">acetate--CoA ligase (ADP-forming)</fullName>
        <ecNumber evidence="2">6.2.1.13</ecNumber>
    </recommendedName>
</protein>
<dbReference type="AlphaFoldDB" id="A0A147JUS8"/>
<reference evidence="7 8" key="1">
    <citation type="journal article" date="2016" name="Nat. Microbiol.">
        <title>Genomic inference of the metabolism of cosmopolitan subsurface Archaea, Hadesarchaea.</title>
        <authorList>
            <person name="Baker B.J."/>
            <person name="Saw J.H."/>
            <person name="Lind A.E."/>
            <person name="Lazar C.S."/>
            <person name="Hinrichs K.-U."/>
            <person name="Teske A.P."/>
            <person name="Ettema T.J."/>
        </authorList>
    </citation>
    <scope>NUCLEOTIDE SEQUENCE [LARGE SCALE GENOMIC DNA]</scope>
</reference>
<dbReference type="Gene3D" id="3.40.50.261">
    <property type="entry name" value="Succinyl-CoA synthetase domains"/>
    <property type="match status" value="2"/>
</dbReference>
<comment type="catalytic activity">
    <reaction evidence="1">
        <text>acetate + ATP + CoA = acetyl-CoA + ADP + phosphate</text>
        <dbReference type="Rhea" id="RHEA:15081"/>
        <dbReference type="ChEBI" id="CHEBI:30089"/>
        <dbReference type="ChEBI" id="CHEBI:30616"/>
        <dbReference type="ChEBI" id="CHEBI:43474"/>
        <dbReference type="ChEBI" id="CHEBI:57287"/>
        <dbReference type="ChEBI" id="CHEBI:57288"/>
        <dbReference type="ChEBI" id="CHEBI:456216"/>
        <dbReference type="EC" id="6.2.1.13"/>
    </reaction>
</comment>
<dbReference type="EC" id="6.2.1.13" evidence="2"/>
<comment type="caution">
    <text evidence="7">The sequence shown here is derived from an EMBL/GenBank/DDBJ whole genome shotgun (WGS) entry which is preliminary data.</text>
</comment>
<feature type="domain" description="CoA-binding" evidence="6">
    <location>
        <begin position="5"/>
        <end position="100"/>
    </location>
</feature>
<evidence type="ECO:0000259" key="6">
    <source>
        <dbReference type="SMART" id="SM00881"/>
    </source>
</evidence>
<dbReference type="Gene3D" id="3.40.50.720">
    <property type="entry name" value="NAD(P)-binding Rossmann-like Domain"/>
    <property type="match status" value="1"/>
</dbReference>
<evidence type="ECO:0000256" key="4">
    <source>
        <dbReference type="ARBA" id="ARBA00022741"/>
    </source>
</evidence>
<accession>A0A147JUS8</accession>
<dbReference type="GO" id="GO:0043758">
    <property type="term" value="F:acetate-CoA ligase (ADP-forming) activity"/>
    <property type="evidence" value="ECO:0007669"/>
    <property type="project" value="UniProtKB-EC"/>
</dbReference>
<name>A0A147JUS8_HADYE</name>
<evidence type="ECO:0000256" key="5">
    <source>
        <dbReference type="ARBA" id="ARBA00022840"/>
    </source>
</evidence>
<dbReference type="PANTHER" id="PTHR43334">
    <property type="entry name" value="ACETATE--COA LIGASE [ADP-FORMING]"/>
    <property type="match status" value="1"/>
</dbReference>
<keyword evidence="3" id="KW-0436">Ligase</keyword>
<dbReference type="Pfam" id="PF13380">
    <property type="entry name" value="CoA_binding_2"/>
    <property type="match status" value="1"/>
</dbReference>
<dbReference type="InterPro" id="IPR043938">
    <property type="entry name" value="Ligase_CoA_dom"/>
</dbReference>
<dbReference type="SUPFAM" id="SSF52210">
    <property type="entry name" value="Succinyl-CoA synthetase domains"/>
    <property type="match status" value="2"/>
</dbReference>
<evidence type="ECO:0000256" key="2">
    <source>
        <dbReference type="ARBA" id="ARBA00012957"/>
    </source>
</evidence>
<evidence type="ECO:0000313" key="8">
    <source>
        <dbReference type="Proteomes" id="UP000074294"/>
    </source>
</evidence>
<dbReference type="InterPro" id="IPR032875">
    <property type="entry name" value="Succ_CoA_lig_flav_dom"/>
</dbReference>
<dbReference type="InterPro" id="IPR016102">
    <property type="entry name" value="Succinyl-CoA_synth-like"/>
</dbReference>
<dbReference type="GO" id="GO:0005524">
    <property type="term" value="F:ATP binding"/>
    <property type="evidence" value="ECO:0007669"/>
    <property type="project" value="UniProtKB-KW"/>
</dbReference>
<keyword evidence="5" id="KW-0067">ATP-binding</keyword>
<evidence type="ECO:0000256" key="1">
    <source>
        <dbReference type="ARBA" id="ARBA00001619"/>
    </source>
</evidence>